<evidence type="ECO:0000259" key="4">
    <source>
        <dbReference type="Pfam" id="PF00441"/>
    </source>
</evidence>
<evidence type="ECO:0000259" key="5">
    <source>
        <dbReference type="Pfam" id="PF21343"/>
    </source>
</evidence>
<feature type="domain" description="ACAD9/ACADV-like C-terminal" evidence="5">
    <location>
        <begin position="85"/>
        <end position="202"/>
    </location>
</feature>
<dbReference type="InterPro" id="IPR009075">
    <property type="entry name" value="AcylCo_DH/oxidase_C"/>
</dbReference>
<keyword evidence="1" id="KW-0285">Flavoprotein</keyword>
<feature type="domain" description="Acyl-CoA dehydrogenase/oxidase C-terminal" evidence="4">
    <location>
        <begin position="2"/>
        <end position="31"/>
    </location>
</feature>
<dbReference type="InterPro" id="IPR049448">
    <property type="entry name" value="ACAD9/ACADV-like_C"/>
</dbReference>
<name>A0A7D9DW36_PARCT</name>
<evidence type="ECO:0000313" key="7">
    <source>
        <dbReference type="Proteomes" id="UP001152795"/>
    </source>
</evidence>
<evidence type="ECO:0000256" key="3">
    <source>
        <dbReference type="ARBA" id="ARBA00023002"/>
    </source>
</evidence>
<dbReference type="Pfam" id="PF21343">
    <property type="entry name" value="ACAD9-ACADV_C"/>
    <property type="match status" value="1"/>
</dbReference>
<dbReference type="SUPFAM" id="SSF47203">
    <property type="entry name" value="Acyl-CoA dehydrogenase C-terminal domain-like"/>
    <property type="match status" value="1"/>
</dbReference>
<keyword evidence="7" id="KW-1185">Reference proteome</keyword>
<keyword evidence="3" id="KW-0560">Oxidoreductase</keyword>
<evidence type="ECO:0000256" key="1">
    <source>
        <dbReference type="ARBA" id="ARBA00022630"/>
    </source>
</evidence>
<dbReference type="InterPro" id="IPR036250">
    <property type="entry name" value="AcylCo_DH-like_C"/>
</dbReference>
<keyword evidence="2" id="KW-0809">Transit peptide</keyword>
<dbReference type="GO" id="GO:0016627">
    <property type="term" value="F:oxidoreductase activity, acting on the CH-CH group of donors"/>
    <property type="evidence" value="ECO:0007669"/>
    <property type="project" value="InterPro"/>
</dbReference>
<gene>
    <name evidence="6" type="ORF">PACLA_8A007292</name>
</gene>
<protein>
    <submittedName>
        <fullName evidence="6">Acyl- dehydrogenase family member 9, mitochondrial</fullName>
    </submittedName>
</protein>
<dbReference type="AlphaFoldDB" id="A0A7D9DW36"/>
<comment type="caution">
    <text evidence="6">The sequence shown here is derived from an EMBL/GenBank/DDBJ whole genome shotgun (WGS) entry which is preliminary data.</text>
</comment>
<dbReference type="Pfam" id="PF00441">
    <property type="entry name" value="Acyl-CoA_dh_1"/>
    <property type="match status" value="1"/>
</dbReference>
<dbReference type="Proteomes" id="UP001152795">
    <property type="component" value="Unassembled WGS sequence"/>
</dbReference>
<evidence type="ECO:0000256" key="2">
    <source>
        <dbReference type="ARBA" id="ARBA00022946"/>
    </source>
</evidence>
<proteinExistence type="predicted"/>
<evidence type="ECO:0000313" key="6">
    <source>
        <dbReference type="EMBL" id="CAB3995453.1"/>
    </source>
</evidence>
<dbReference type="EMBL" id="CACRXK020002667">
    <property type="protein sequence ID" value="CAB3995453.1"/>
    <property type="molecule type" value="Genomic_DNA"/>
</dbReference>
<dbReference type="Gene3D" id="1.20.140.10">
    <property type="entry name" value="Butyryl-CoA Dehydrogenase, subunit A, domain 3"/>
    <property type="match status" value="2"/>
</dbReference>
<reference evidence="6" key="1">
    <citation type="submission" date="2020-04" db="EMBL/GenBank/DDBJ databases">
        <authorList>
            <person name="Alioto T."/>
            <person name="Alioto T."/>
            <person name="Gomez Garrido J."/>
        </authorList>
    </citation>
    <scope>NUCLEOTIDE SEQUENCE</scope>
    <source>
        <strain evidence="6">A484AB</strain>
    </source>
</reference>
<sequence>MRAFPYERIMRDTRIMMIFEGTNEILRMYIALTGMQYAGKKLSHLVKALKNPLANRGVLAETILKRVKYSVGMKGNINISDFVHPTLKKSATKLEENVVDFGVMSEKLLRKYKKNIVDQQLLLKRLSNVIINIFGMTAVLSRATRTMAKEDLNADYEVLLANTFCQEAYHRNKTALGEIKKGTLRNGDSNLEKIAAGVFERNSQVPRHPLSL</sequence>
<dbReference type="OrthoDB" id="2588832at2759"/>
<accession>A0A7D9DW36</accession>
<organism evidence="6 7">
    <name type="scientific">Paramuricea clavata</name>
    <name type="common">Red gorgonian</name>
    <name type="synonym">Violescent sea-whip</name>
    <dbReference type="NCBI Taxonomy" id="317549"/>
    <lineage>
        <taxon>Eukaryota</taxon>
        <taxon>Metazoa</taxon>
        <taxon>Cnidaria</taxon>
        <taxon>Anthozoa</taxon>
        <taxon>Octocorallia</taxon>
        <taxon>Malacalcyonacea</taxon>
        <taxon>Plexauridae</taxon>
        <taxon>Paramuricea</taxon>
    </lineage>
</organism>